<dbReference type="STRING" id="230819.A0A5C3KA03"/>
<evidence type="ECO:0000313" key="1">
    <source>
        <dbReference type="EMBL" id="TFK16899.1"/>
    </source>
</evidence>
<gene>
    <name evidence="1" type="ORF">FA15DRAFT_550664</name>
</gene>
<keyword evidence="2" id="KW-1185">Reference proteome</keyword>
<evidence type="ECO:0000313" key="2">
    <source>
        <dbReference type="Proteomes" id="UP000307440"/>
    </source>
</evidence>
<organism evidence="1 2">
    <name type="scientific">Coprinopsis marcescibilis</name>
    <name type="common">Agaric fungus</name>
    <name type="synonym">Psathyrella marcescibilis</name>
    <dbReference type="NCBI Taxonomy" id="230819"/>
    <lineage>
        <taxon>Eukaryota</taxon>
        <taxon>Fungi</taxon>
        <taxon>Dikarya</taxon>
        <taxon>Basidiomycota</taxon>
        <taxon>Agaricomycotina</taxon>
        <taxon>Agaricomycetes</taxon>
        <taxon>Agaricomycetidae</taxon>
        <taxon>Agaricales</taxon>
        <taxon>Agaricineae</taxon>
        <taxon>Psathyrellaceae</taxon>
        <taxon>Coprinopsis</taxon>
    </lineage>
</organism>
<name>A0A5C3KA03_COPMA</name>
<dbReference type="Proteomes" id="UP000307440">
    <property type="component" value="Unassembled WGS sequence"/>
</dbReference>
<dbReference type="OrthoDB" id="3268967at2759"/>
<dbReference type="EMBL" id="ML210612">
    <property type="protein sequence ID" value="TFK16899.1"/>
    <property type="molecule type" value="Genomic_DNA"/>
</dbReference>
<dbReference type="AlphaFoldDB" id="A0A5C3KA03"/>
<feature type="non-terminal residue" evidence="1">
    <location>
        <position position="107"/>
    </location>
</feature>
<reference evidence="1 2" key="1">
    <citation type="journal article" date="2019" name="Nat. Ecol. Evol.">
        <title>Megaphylogeny resolves global patterns of mushroom evolution.</title>
        <authorList>
            <person name="Varga T."/>
            <person name="Krizsan K."/>
            <person name="Foldi C."/>
            <person name="Dima B."/>
            <person name="Sanchez-Garcia M."/>
            <person name="Sanchez-Ramirez S."/>
            <person name="Szollosi G.J."/>
            <person name="Szarkandi J.G."/>
            <person name="Papp V."/>
            <person name="Albert L."/>
            <person name="Andreopoulos W."/>
            <person name="Angelini C."/>
            <person name="Antonin V."/>
            <person name="Barry K.W."/>
            <person name="Bougher N.L."/>
            <person name="Buchanan P."/>
            <person name="Buyck B."/>
            <person name="Bense V."/>
            <person name="Catcheside P."/>
            <person name="Chovatia M."/>
            <person name="Cooper J."/>
            <person name="Damon W."/>
            <person name="Desjardin D."/>
            <person name="Finy P."/>
            <person name="Geml J."/>
            <person name="Haridas S."/>
            <person name="Hughes K."/>
            <person name="Justo A."/>
            <person name="Karasinski D."/>
            <person name="Kautmanova I."/>
            <person name="Kiss B."/>
            <person name="Kocsube S."/>
            <person name="Kotiranta H."/>
            <person name="LaButti K.M."/>
            <person name="Lechner B.E."/>
            <person name="Liimatainen K."/>
            <person name="Lipzen A."/>
            <person name="Lukacs Z."/>
            <person name="Mihaltcheva S."/>
            <person name="Morgado L.N."/>
            <person name="Niskanen T."/>
            <person name="Noordeloos M.E."/>
            <person name="Ohm R.A."/>
            <person name="Ortiz-Santana B."/>
            <person name="Ovrebo C."/>
            <person name="Racz N."/>
            <person name="Riley R."/>
            <person name="Savchenko A."/>
            <person name="Shiryaev A."/>
            <person name="Soop K."/>
            <person name="Spirin V."/>
            <person name="Szebenyi C."/>
            <person name="Tomsovsky M."/>
            <person name="Tulloss R.E."/>
            <person name="Uehling J."/>
            <person name="Grigoriev I.V."/>
            <person name="Vagvolgyi C."/>
            <person name="Papp T."/>
            <person name="Martin F.M."/>
            <person name="Miettinen O."/>
            <person name="Hibbett D.S."/>
            <person name="Nagy L.G."/>
        </authorList>
    </citation>
    <scope>NUCLEOTIDE SEQUENCE [LARGE SCALE GENOMIC DNA]</scope>
    <source>
        <strain evidence="1 2">CBS 121175</strain>
    </source>
</reference>
<sequence>MNTVNAATSLSPFQLHLGRSPRLIPPVVAGKTPSSPSADLALQLVHAHELLVLEAQDNLLQAKVDQARFANANCRLSPLINEGNLVLLSTGNCWHDYKSKGNGRAVK</sequence>
<accession>A0A5C3KA03</accession>
<protein>
    <submittedName>
        <fullName evidence="1">Uncharacterized protein</fullName>
    </submittedName>
</protein>
<proteinExistence type="predicted"/>